<dbReference type="SMART" id="SM01246">
    <property type="entry name" value="Josephin"/>
    <property type="match status" value="1"/>
</dbReference>
<evidence type="ECO:0000313" key="17">
    <source>
        <dbReference type="Proteomes" id="UP000693970"/>
    </source>
</evidence>
<evidence type="ECO:0000256" key="5">
    <source>
        <dbReference type="ARBA" id="ARBA00022786"/>
    </source>
</evidence>
<dbReference type="CDD" id="cd01767">
    <property type="entry name" value="UBX"/>
    <property type="match status" value="1"/>
</dbReference>
<keyword evidence="8" id="KW-0805">Transcription regulation</keyword>
<dbReference type="AlphaFoldDB" id="A0A9K3P7T0"/>
<dbReference type="EC" id="3.4.19.12" evidence="3"/>
<dbReference type="GO" id="GO:0004843">
    <property type="term" value="F:cysteine-type deubiquitinase activity"/>
    <property type="evidence" value="ECO:0007669"/>
    <property type="project" value="UniProtKB-EC"/>
</dbReference>
<dbReference type="PROSITE" id="PS50033">
    <property type="entry name" value="UBX"/>
    <property type="match status" value="1"/>
</dbReference>
<keyword evidence="17" id="KW-1185">Reference proteome</keyword>
<dbReference type="GO" id="GO:0006508">
    <property type="term" value="P:proteolysis"/>
    <property type="evidence" value="ECO:0007669"/>
    <property type="project" value="UniProtKB-KW"/>
</dbReference>
<evidence type="ECO:0000256" key="7">
    <source>
        <dbReference type="ARBA" id="ARBA00022807"/>
    </source>
</evidence>
<keyword evidence="4" id="KW-0645">Protease</keyword>
<evidence type="ECO:0000256" key="6">
    <source>
        <dbReference type="ARBA" id="ARBA00022801"/>
    </source>
</evidence>
<comment type="subcellular location">
    <subcellularLocation>
        <location evidence="2">Nucleus</location>
    </subcellularLocation>
</comment>
<dbReference type="EMBL" id="JAGRRH010000100">
    <property type="protein sequence ID" value="KAG7336940.1"/>
    <property type="molecule type" value="Genomic_DNA"/>
</dbReference>
<comment type="catalytic activity">
    <reaction evidence="1">
        <text>Thiol-dependent hydrolysis of ester, thioester, amide, peptide and isopeptide bonds formed by the C-terminal Gly of ubiquitin (a 76-residue protein attached to proteins as an intracellular targeting signal).</text>
        <dbReference type="EC" id="3.4.19.12"/>
    </reaction>
</comment>
<proteinExistence type="predicted"/>
<organism evidence="15 17">
    <name type="scientific">Nitzschia inconspicua</name>
    <dbReference type="NCBI Taxonomy" id="303405"/>
    <lineage>
        <taxon>Eukaryota</taxon>
        <taxon>Sar</taxon>
        <taxon>Stramenopiles</taxon>
        <taxon>Ochrophyta</taxon>
        <taxon>Bacillariophyta</taxon>
        <taxon>Bacillariophyceae</taxon>
        <taxon>Bacillariophycidae</taxon>
        <taxon>Bacillariales</taxon>
        <taxon>Bacillariaceae</taxon>
        <taxon>Nitzschia</taxon>
    </lineage>
</organism>
<dbReference type="Pfam" id="PF00789">
    <property type="entry name" value="UBX"/>
    <property type="match status" value="1"/>
</dbReference>
<keyword evidence="10" id="KW-0539">Nucleus</keyword>
<feature type="active site" description="Nucleophile" evidence="11">
    <location>
        <position position="20"/>
    </location>
</feature>
<evidence type="ECO:0000256" key="11">
    <source>
        <dbReference type="PIRSR" id="PIRSR633865-1"/>
    </source>
</evidence>
<dbReference type="GO" id="GO:0016579">
    <property type="term" value="P:protein deubiquitination"/>
    <property type="evidence" value="ECO:0007669"/>
    <property type="project" value="InterPro"/>
</dbReference>
<evidence type="ECO:0000256" key="10">
    <source>
        <dbReference type="ARBA" id="ARBA00023242"/>
    </source>
</evidence>
<dbReference type="SMART" id="SM00166">
    <property type="entry name" value="UBX"/>
    <property type="match status" value="1"/>
</dbReference>
<evidence type="ECO:0000256" key="9">
    <source>
        <dbReference type="ARBA" id="ARBA00023163"/>
    </source>
</evidence>
<dbReference type="EMBL" id="JAGRRH010000013">
    <property type="protein sequence ID" value="KAG7361333.1"/>
    <property type="molecule type" value="Genomic_DNA"/>
</dbReference>
<name>A0A9K3P7T0_9STRA</name>
<feature type="active site" evidence="12">
    <location>
        <position position="129"/>
    </location>
</feature>
<sequence>MGDSEEEYWIYHERQQAMLCGQHSLNNLVQANTFSPDQLAEIAMQLDQMELNVMAQNNEGGVRSKDYLNRLAEGSTNVDGSGNFSIQVLRSALKNTYDLDMINVRDASVLNQFGDITNIEGFIAHKDAHWFAIRNINGRFWNLNSMEERPSTISHFDLATKIAGYQNSGYIVFAVPFLSHQCPPCTSKAQRQRGLPEYWWKEVDLVQGKGNAINGATDPWRSVGSGMRLDGKSTTSNSSLIEGLTEEEMLQMALAASMEPTPAAVRVELTAEPPAGSDGAVRIQFRLPDGRRAVRRFLISDPVAMVYAYVESESNGGHGKEVELRAGFPSKDLKFVMEKAIGDASLAEQSVQCRFV</sequence>
<dbReference type="InterPro" id="IPR003903">
    <property type="entry name" value="UIM_dom"/>
</dbReference>
<evidence type="ECO:0000256" key="1">
    <source>
        <dbReference type="ARBA" id="ARBA00000707"/>
    </source>
</evidence>
<dbReference type="Proteomes" id="UP000693970">
    <property type="component" value="Unassembled WGS sequence"/>
</dbReference>
<dbReference type="PANTHER" id="PTHR14159">
    <property type="entry name" value="ATAXIN-3-RELATED"/>
    <property type="match status" value="1"/>
</dbReference>
<evidence type="ECO:0000259" key="14">
    <source>
        <dbReference type="PROSITE" id="PS50957"/>
    </source>
</evidence>
<comment type="caution">
    <text evidence="15">The sequence shown here is derived from an EMBL/GenBank/DDBJ whole genome shotgun (WGS) entry which is preliminary data.</text>
</comment>
<evidence type="ECO:0000313" key="16">
    <source>
        <dbReference type="EMBL" id="KAG7361333.1"/>
    </source>
</evidence>
<dbReference type="InterPro" id="IPR001012">
    <property type="entry name" value="UBX_dom"/>
</dbReference>
<feature type="domain" description="Josephin" evidence="14">
    <location>
        <begin position="7"/>
        <end position="193"/>
    </location>
</feature>
<protein>
    <recommendedName>
        <fullName evidence="3">ubiquitinyl hydrolase 1</fullName>
        <ecNumber evidence="3">3.4.19.12</ecNumber>
    </recommendedName>
</protein>
<keyword evidence="6 12" id="KW-0378">Hydrolase</keyword>
<dbReference type="PANTHER" id="PTHR14159:SF0">
    <property type="entry name" value="ATAXIN-3-RELATED"/>
    <property type="match status" value="1"/>
</dbReference>
<keyword evidence="9" id="KW-0804">Transcription</keyword>
<feature type="active site" evidence="11 12">
    <location>
        <position position="144"/>
    </location>
</feature>
<evidence type="ECO:0000256" key="2">
    <source>
        <dbReference type="ARBA" id="ARBA00004123"/>
    </source>
</evidence>
<accession>A0A9K3P7T0</accession>
<evidence type="ECO:0000313" key="15">
    <source>
        <dbReference type="EMBL" id="KAG7336940.1"/>
    </source>
</evidence>
<evidence type="ECO:0000256" key="12">
    <source>
        <dbReference type="PROSITE-ProRule" id="PRU00331"/>
    </source>
</evidence>
<feature type="domain" description="UBX" evidence="13">
    <location>
        <begin position="276"/>
        <end position="354"/>
    </location>
</feature>
<evidence type="ECO:0000259" key="13">
    <source>
        <dbReference type="PROSITE" id="PS50033"/>
    </source>
</evidence>
<evidence type="ECO:0000256" key="8">
    <source>
        <dbReference type="ARBA" id="ARBA00023015"/>
    </source>
</evidence>
<gene>
    <name evidence="15" type="ORF">IV203_017713</name>
    <name evidence="16" type="ORF">IV203_036433</name>
</gene>
<dbReference type="InterPro" id="IPR006155">
    <property type="entry name" value="Josephin"/>
</dbReference>
<feature type="active site" evidence="12">
    <location>
        <position position="20"/>
    </location>
</feature>
<reference evidence="15" key="1">
    <citation type="journal article" date="2021" name="Sci. Rep.">
        <title>Diploid genomic architecture of Nitzschia inconspicua, an elite biomass production diatom.</title>
        <authorList>
            <person name="Oliver A."/>
            <person name="Podell S."/>
            <person name="Pinowska A."/>
            <person name="Traller J.C."/>
            <person name="Smith S.R."/>
            <person name="McClure R."/>
            <person name="Beliaev A."/>
            <person name="Bohutskyi P."/>
            <person name="Hill E.A."/>
            <person name="Rabines A."/>
            <person name="Zheng H."/>
            <person name="Allen L.Z."/>
            <person name="Kuo A."/>
            <person name="Grigoriev I.V."/>
            <person name="Allen A.E."/>
            <person name="Hazlebeck D."/>
            <person name="Allen E.E."/>
        </authorList>
    </citation>
    <scope>NUCLEOTIDE SEQUENCE</scope>
    <source>
        <strain evidence="15">Hildebrandi</strain>
    </source>
</reference>
<reference evidence="15" key="2">
    <citation type="submission" date="2021-04" db="EMBL/GenBank/DDBJ databases">
        <authorList>
            <person name="Podell S."/>
        </authorList>
    </citation>
    <scope>NUCLEOTIDE SEQUENCE</scope>
    <source>
        <strain evidence="15">Hildebrandi</strain>
    </source>
</reference>
<evidence type="ECO:0000256" key="4">
    <source>
        <dbReference type="ARBA" id="ARBA00022670"/>
    </source>
</evidence>
<dbReference type="Pfam" id="PF02099">
    <property type="entry name" value="Josephin"/>
    <property type="match status" value="1"/>
</dbReference>
<dbReference type="InterPro" id="IPR033865">
    <property type="entry name" value="Ataxin-3"/>
</dbReference>
<dbReference type="OrthoDB" id="422700at2759"/>
<feature type="active site" description="Proton acceptor" evidence="11">
    <location>
        <position position="129"/>
    </location>
</feature>
<dbReference type="PROSITE" id="PS50957">
    <property type="entry name" value="JOSEPHIN"/>
    <property type="match status" value="1"/>
</dbReference>
<keyword evidence="5" id="KW-0833">Ubl conjugation pathway</keyword>
<keyword evidence="7" id="KW-0788">Thiol protease</keyword>
<dbReference type="PROSITE" id="PS50330">
    <property type="entry name" value="UIM"/>
    <property type="match status" value="1"/>
</dbReference>
<dbReference type="GO" id="GO:0005634">
    <property type="term" value="C:nucleus"/>
    <property type="evidence" value="ECO:0007669"/>
    <property type="project" value="UniProtKB-SubCell"/>
</dbReference>
<evidence type="ECO:0000256" key="3">
    <source>
        <dbReference type="ARBA" id="ARBA00012759"/>
    </source>
</evidence>